<organism evidence="6 7">
    <name type="scientific">Oopsacas minuta</name>
    <dbReference type="NCBI Taxonomy" id="111878"/>
    <lineage>
        <taxon>Eukaryota</taxon>
        <taxon>Metazoa</taxon>
        <taxon>Porifera</taxon>
        <taxon>Hexactinellida</taxon>
        <taxon>Hexasterophora</taxon>
        <taxon>Lyssacinosida</taxon>
        <taxon>Leucopsacidae</taxon>
        <taxon>Oopsacas</taxon>
    </lineage>
</organism>
<dbReference type="GO" id="GO:0072686">
    <property type="term" value="C:mitotic spindle"/>
    <property type="evidence" value="ECO:0007669"/>
    <property type="project" value="TreeGrafter"/>
</dbReference>
<reference evidence="6 7" key="1">
    <citation type="journal article" date="2023" name="BMC Biol.">
        <title>The compact genome of the sponge Oopsacas minuta (Hexactinellida) is lacking key metazoan core genes.</title>
        <authorList>
            <person name="Santini S."/>
            <person name="Schenkelaars Q."/>
            <person name="Jourda C."/>
            <person name="Duchesne M."/>
            <person name="Belahbib H."/>
            <person name="Rocher C."/>
            <person name="Selva M."/>
            <person name="Riesgo A."/>
            <person name="Vervoort M."/>
            <person name="Leys S.P."/>
            <person name="Kodjabachian L."/>
            <person name="Le Bivic A."/>
            <person name="Borchiellini C."/>
            <person name="Claverie J.M."/>
            <person name="Renard E."/>
        </authorList>
    </citation>
    <scope>NUCLEOTIDE SEQUENCE [LARGE SCALE GENOMIC DNA]</scope>
    <source>
        <strain evidence="6">SPO-2</strain>
    </source>
</reference>
<dbReference type="GO" id="GO:0051301">
    <property type="term" value="P:cell division"/>
    <property type="evidence" value="ECO:0007669"/>
    <property type="project" value="InterPro"/>
</dbReference>
<feature type="region of interest" description="Disordered" evidence="5">
    <location>
        <begin position="105"/>
        <end position="135"/>
    </location>
</feature>
<comment type="caution">
    <text evidence="6">The sequence shown here is derived from an EMBL/GenBank/DDBJ whole genome shotgun (WGS) entry which is preliminary data.</text>
</comment>
<dbReference type="EMBL" id="JAKMXF010000354">
    <property type="protein sequence ID" value="KAI6646539.1"/>
    <property type="molecule type" value="Genomic_DNA"/>
</dbReference>
<keyword evidence="4" id="KW-0175">Coiled coil</keyword>
<dbReference type="InterPro" id="IPR042031">
    <property type="entry name" value="SKA1_MBD_sf"/>
</dbReference>
<feature type="compositionally biased region" description="Basic and acidic residues" evidence="5">
    <location>
        <begin position="328"/>
        <end position="345"/>
    </location>
</feature>
<protein>
    <recommendedName>
        <fullName evidence="2">SKA complex subunit 1</fullName>
    </recommendedName>
    <alternativeName>
        <fullName evidence="3">Spindle and kinetochore-associated protein 1</fullName>
    </alternativeName>
</protein>
<dbReference type="GO" id="GO:0008017">
    <property type="term" value="F:microtubule binding"/>
    <property type="evidence" value="ECO:0007669"/>
    <property type="project" value="InterPro"/>
</dbReference>
<accession>A0AAV7JCR0</accession>
<evidence type="ECO:0000313" key="7">
    <source>
        <dbReference type="Proteomes" id="UP001165289"/>
    </source>
</evidence>
<evidence type="ECO:0000256" key="1">
    <source>
        <dbReference type="ARBA" id="ARBA00006836"/>
    </source>
</evidence>
<evidence type="ECO:0000256" key="2">
    <source>
        <dbReference type="ARBA" id="ARBA00047182"/>
    </source>
</evidence>
<feature type="compositionally biased region" description="Basic and acidic residues" evidence="5">
    <location>
        <begin position="286"/>
        <end position="310"/>
    </location>
</feature>
<feature type="coiled-coil region" evidence="4">
    <location>
        <begin position="48"/>
        <end position="89"/>
    </location>
</feature>
<dbReference type="PANTHER" id="PTHR28573">
    <property type="entry name" value="SPINDLE AND KINETOCHORE-ASSOCIATED PROTEIN 1"/>
    <property type="match status" value="1"/>
</dbReference>
<dbReference type="Proteomes" id="UP001165289">
    <property type="component" value="Unassembled WGS sequence"/>
</dbReference>
<dbReference type="GO" id="GO:0007059">
    <property type="term" value="P:chromosome segregation"/>
    <property type="evidence" value="ECO:0007669"/>
    <property type="project" value="InterPro"/>
</dbReference>
<dbReference type="GO" id="GO:0031110">
    <property type="term" value="P:regulation of microtubule polymerization or depolymerization"/>
    <property type="evidence" value="ECO:0007669"/>
    <property type="project" value="TreeGrafter"/>
</dbReference>
<dbReference type="GO" id="GO:0005876">
    <property type="term" value="C:spindle microtubule"/>
    <property type="evidence" value="ECO:0007669"/>
    <property type="project" value="TreeGrafter"/>
</dbReference>
<feature type="compositionally biased region" description="Basic and acidic residues" evidence="5">
    <location>
        <begin position="363"/>
        <end position="375"/>
    </location>
</feature>
<feature type="compositionally biased region" description="Low complexity" evidence="5">
    <location>
        <begin position="349"/>
        <end position="362"/>
    </location>
</feature>
<proteinExistence type="inferred from homology"/>
<evidence type="ECO:0000256" key="5">
    <source>
        <dbReference type="SAM" id="MobiDB-lite"/>
    </source>
</evidence>
<evidence type="ECO:0000256" key="3">
    <source>
        <dbReference type="ARBA" id="ARBA00047202"/>
    </source>
</evidence>
<dbReference type="InterPro" id="IPR009829">
    <property type="entry name" value="SKA1"/>
</dbReference>
<dbReference type="Gene3D" id="1.10.10.1890">
    <property type="entry name" value="Ska1 microtubule binding domain-like"/>
    <property type="match status" value="1"/>
</dbReference>
<dbReference type="CDD" id="cd22062">
    <property type="entry name" value="WH2_DdVASP-like"/>
    <property type="match status" value="1"/>
</dbReference>
<keyword evidence="7" id="KW-1185">Reference proteome</keyword>
<dbReference type="GO" id="GO:0000278">
    <property type="term" value="P:mitotic cell cycle"/>
    <property type="evidence" value="ECO:0007669"/>
    <property type="project" value="TreeGrafter"/>
</dbReference>
<dbReference type="GO" id="GO:0000940">
    <property type="term" value="C:outer kinetochore"/>
    <property type="evidence" value="ECO:0007669"/>
    <property type="project" value="TreeGrafter"/>
</dbReference>
<evidence type="ECO:0000313" key="6">
    <source>
        <dbReference type="EMBL" id="KAI6646539.1"/>
    </source>
</evidence>
<gene>
    <name evidence="6" type="ORF">LOD99_12660</name>
</gene>
<name>A0AAV7JCR0_9METZ</name>
<dbReference type="Pfam" id="PF07160">
    <property type="entry name" value="SKA1"/>
    <property type="match status" value="1"/>
</dbReference>
<comment type="similarity">
    <text evidence="1">Belongs to the SKA1 family.</text>
</comment>
<feature type="region of interest" description="Disordered" evidence="5">
    <location>
        <begin position="280"/>
        <end position="401"/>
    </location>
</feature>
<sequence>MASPKYETDLQTISMEDLVHNLTAKMEILVESISVLSCKSTPEFNTDLQELEQVLESQEDMTVEFNRRIDELHSQTSELGELLESVQEENRLYKHALDHLPAIPIEKPKIKQQPNPPTTQNNSLPQIKKTRSTKQVSRIGLLTEDEFNKTPAYVRGRMGYQKFTMFVEKLQTVLDEKYKIASLHPSKIPMSKIKYYHDCKDAETAETKGGYFFIEEDLKILANLVLDPTLRTVLTILRHHHLIKEIRGNKLVSTKLKDALKQSADNAEKRIIDEQKTISHARRVSKAQERSMSEEGKKKRKKDQLEKQLTEIETETDYPVSSLQGTIIEKKHSSSAKVETKETNKDPQSTASSIVSSAASSEDSSHTGAPEERGKLLTSISSFNKTGLKKAETNDTSGPQL</sequence>
<dbReference type="AlphaFoldDB" id="A0AAV7JCR0"/>
<dbReference type="PANTHER" id="PTHR28573:SF1">
    <property type="entry name" value="SPINDLE AND KINETOCHORE-ASSOCIATED PROTEIN 1"/>
    <property type="match status" value="1"/>
</dbReference>
<evidence type="ECO:0000256" key="4">
    <source>
        <dbReference type="SAM" id="Coils"/>
    </source>
</evidence>